<evidence type="ECO:0000256" key="6">
    <source>
        <dbReference type="ARBA" id="ARBA00023136"/>
    </source>
</evidence>
<protein>
    <recommendedName>
        <fullName evidence="7">Sodium/nucleoside cotransporter</fullName>
    </recommendedName>
</protein>
<evidence type="ECO:0000256" key="3">
    <source>
        <dbReference type="ARBA" id="ARBA00022475"/>
    </source>
</evidence>
<feature type="region of interest" description="Disordered" evidence="8">
    <location>
        <begin position="1"/>
        <end position="52"/>
    </location>
</feature>
<dbReference type="NCBIfam" id="TIGR00804">
    <property type="entry name" value="nupC"/>
    <property type="match status" value="1"/>
</dbReference>
<keyword evidence="4 7" id="KW-0812">Transmembrane</keyword>
<dbReference type="PANTHER" id="PTHR10590:SF4">
    <property type="entry name" value="SOLUTE CARRIER FAMILY 28 MEMBER 3"/>
    <property type="match status" value="1"/>
</dbReference>
<comment type="similarity">
    <text evidence="2 7">Belongs to the concentrative nucleoside transporter (CNT) (TC 2.A.41) family.</text>
</comment>
<dbReference type="Proteomes" id="UP000694888">
    <property type="component" value="Unplaced"/>
</dbReference>
<keyword evidence="3" id="KW-1003">Cell membrane</keyword>
<evidence type="ECO:0000256" key="1">
    <source>
        <dbReference type="ARBA" id="ARBA00004651"/>
    </source>
</evidence>
<dbReference type="InterPro" id="IPR008276">
    <property type="entry name" value="C_nuclsd_transpt"/>
</dbReference>
<evidence type="ECO:0000259" key="9">
    <source>
        <dbReference type="Pfam" id="PF01773"/>
    </source>
</evidence>
<dbReference type="Pfam" id="PF07670">
    <property type="entry name" value="Gate"/>
    <property type="match status" value="1"/>
</dbReference>
<evidence type="ECO:0000256" key="7">
    <source>
        <dbReference type="RuleBase" id="RU362018"/>
    </source>
</evidence>
<organism evidence="12 13">
    <name type="scientific">Aplysia californica</name>
    <name type="common">California sea hare</name>
    <dbReference type="NCBI Taxonomy" id="6500"/>
    <lineage>
        <taxon>Eukaryota</taxon>
        <taxon>Metazoa</taxon>
        <taxon>Spiralia</taxon>
        <taxon>Lophotrochozoa</taxon>
        <taxon>Mollusca</taxon>
        <taxon>Gastropoda</taxon>
        <taxon>Heterobranchia</taxon>
        <taxon>Euthyneura</taxon>
        <taxon>Tectipleura</taxon>
        <taxon>Aplysiida</taxon>
        <taxon>Aplysioidea</taxon>
        <taxon>Aplysiidae</taxon>
        <taxon>Aplysia</taxon>
    </lineage>
</organism>
<evidence type="ECO:0000259" key="11">
    <source>
        <dbReference type="Pfam" id="PF07670"/>
    </source>
</evidence>
<accession>A0ABM0JAB7</accession>
<dbReference type="PANTHER" id="PTHR10590">
    <property type="entry name" value="SODIUM/NUCLEOSIDE COTRANSPORTER"/>
    <property type="match status" value="1"/>
</dbReference>
<feature type="transmembrane region" description="Helical" evidence="7">
    <location>
        <begin position="96"/>
        <end position="116"/>
    </location>
</feature>
<dbReference type="Pfam" id="PF07662">
    <property type="entry name" value="Nucleos_tra2_C"/>
    <property type="match status" value="1"/>
</dbReference>
<proteinExistence type="inferred from homology"/>
<keyword evidence="5 7" id="KW-1133">Transmembrane helix</keyword>
<dbReference type="InterPro" id="IPR018270">
    <property type="entry name" value="C_nuclsd_transpt_met_bac"/>
</dbReference>
<feature type="transmembrane region" description="Helical" evidence="7">
    <location>
        <begin position="173"/>
        <end position="195"/>
    </location>
</feature>
<feature type="transmembrane region" description="Helical" evidence="7">
    <location>
        <begin position="201"/>
        <end position="217"/>
    </location>
</feature>
<keyword evidence="7" id="KW-0813">Transport</keyword>
<feature type="transmembrane region" description="Helical" evidence="7">
    <location>
        <begin position="360"/>
        <end position="380"/>
    </location>
</feature>
<gene>
    <name evidence="13" type="primary">LOC101862226</name>
</gene>
<name>A0ABM0JAB7_APLCA</name>
<evidence type="ECO:0000313" key="13">
    <source>
        <dbReference type="RefSeq" id="XP_005089080.1"/>
    </source>
</evidence>
<feature type="domain" description="Concentrative nucleoside transporter N-terminal" evidence="9">
    <location>
        <begin position="205"/>
        <end position="277"/>
    </location>
</feature>
<sequence length="646" mass="69481">MNTKMSFTKSFPKKAHTPGPSDSGVSIRLADVSTPNSSESDELKKLSPGDYEKSDLTIDIEDDKLDAVDDDEDGDLNPPSSVISFVRDYCGSKLKWIVLAILCMAYAGYFIWALVVAAIHKCDEDHDVVPLICLTVAALLIVIITFVKKRFSDSINQSVLVPLNKGISNHWHILKWILAVAPILGILAIIIVSAVQRPSNLISLFGWVCLVCLLILCSRAPRKVKWRPVVGGFALQFYFATLILKWDKGYDMFNAVGKAFTTFLRYSEYGAAFVFGQHLSDRVFAFKVLPVIIFFSCVITMLYHLRVMQAIIGKIAFVMRVTLGTTAAESLCAAGNIFVGQTEAPIMVRPLLALMTRSELHAVMVGGFGTIAGAVLAAYIMKGVSATHLLTACVMNAPTALAVSKILYPELGRSKIAKMKEAIEQKNVYNNVLEAAAAGASTAISLVANVAANLIAFVALQYFVNNTISWLGSFVCLPELSFEVICSFVLMPLAYIMGVEWEDAGTVAELLGIKTFLNEFIAYDKLSSFIDNRVLCRGGTVISVRSEIIATYALCGFANFSSVGIQLGGLGPMAPNRLGDLAQLAVTALLGGIVTNLLTACVAGLLVIETPFDMATCLNTTVEAVMNGTVSAVVNGTVAAVNGTAI</sequence>
<feature type="transmembrane region" description="Helical" evidence="7">
    <location>
        <begin position="549"/>
        <end position="569"/>
    </location>
</feature>
<dbReference type="InterPro" id="IPR011657">
    <property type="entry name" value="CNT_C_dom"/>
</dbReference>
<feature type="transmembrane region" description="Helical" evidence="7">
    <location>
        <begin position="284"/>
        <end position="305"/>
    </location>
</feature>
<feature type="domain" description="Nucleoside transporter/FeoB GTPase Gate" evidence="11">
    <location>
        <begin position="285"/>
        <end position="381"/>
    </location>
</feature>
<evidence type="ECO:0000313" key="12">
    <source>
        <dbReference type="Proteomes" id="UP000694888"/>
    </source>
</evidence>
<dbReference type="RefSeq" id="XP_005089080.1">
    <property type="nucleotide sequence ID" value="XM_005089023.3"/>
</dbReference>
<evidence type="ECO:0000256" key="2">
    <source>
        <dbReference type="ARBA" id="ARBA00009033"/>
    </source>
</evidence>
<keyword evidence="12" id="KW-1185">Reference proteome</keyword>
<evidence type="ECO:0000256" key="5">
    <source>
        <dbReference type="ARBA" id="ARBA00022989"/>
    </source>
</evidence>
<dbReference type="InterPro" id="IPR002668">
    <property type="entry name" value="CNT_N_dom"/>
</dbReference>
<feature type="transmembrane region" description="Helical" evidence="7">
    <location>
        <begin position="229"/>
        <end position="246"/>
    </location>
</feature>
<dbReference type="Pfam" id="PF01773">
    <property type="entry name" value="Nucleos_tra2_N"/>
    <property type="match status" value="1"/>
</dbReference>
<feature type="transmembrane region" description="Helical" evidence="7">
    <location>
        <begin position="443"/>
        <end position="464"/>
    </location>
</feature>
<reference evidence="13" key="1">
    <citation type="submission" date="2025-08" db="UniProtKB">
        <authorList>
            <consortium name="RefSeq"/>
        </authorList>
    </citation>
    <scope>IDENTIFICATION</scope>
</reference>
<dbReference type="InterPro" id="IPR011642">
    <property type="entry name" value="Gate_dom"/>
</dbReference>
<dbReference type="GeneID" id="101862226"/>
<evidence type="ECO:0000256" key="4">
    <source>
        <dbReference type="ARBA" id="ARBA00022692"/>
    </source>
</evidence>
<evidence type="ECO:0000256" key="8">
    <source>
        <dbReference type="SAM" id="MobiDB-lite"/>
    </source>
</evidence>
<evidence type="ECO:0000259" key="10">
    <source>
        <dbReference type="Pfam" id="PF07662"/>
    </source>
</evidence>
<feature type="compositionally biased region" description="Basic and acidic residues" evidence="8">
    <location>
        <begin position="41"/>
        <end position="52"/>
    </location>
</feature>
<keyword evidence="6 7" id="KW-0472">Membrane</keyword>
<feature type="domain" description="Concentrative nucleoside transporter C-terminal" evidence="10">
    <location>
        <begin position="388"/>
        <end position="604"/>
    </location>
</feature>
<feature type="transmembrane region" description="Helical" evidence="7">
    <location>
        <begin position="470"/>
        <end position="491"/>
    </location>
</feature>
<feature type="transmembrane region" description="Helical" evidence="7">
    <location>
        <begin position="128"/>
        <end position="147"/>
    </location>
</feature>
<feature type="transmembrane region" description="Helical" evidence="7">
    <location>
        <begin position="317"/>
        <end position="340"/>
    </location>
</feature>
<feature type="transmembrane region" description="Helical" evidence="7">
    <location>
        <begin position="581"/>
        <end position="608"/>
    </location>
</feature>
<comment type="subcellular location">
    <subcellularLocation>
        <location evidence="1">Cell membrane</location>
        <topology evidence="1">Multi-pass membrane protein</topology>
    </subcellularLocation>
</comment>